<dbReference type="AlphaFoldDB" id="A0A9W4DVV7"/>
<feature type="compositionally biased region" description="Basic and acidic residues" evidence="1">
    <location>
        <begin position="154"/>
        <end position="165"/>
    </location>
</feature>
<feature type="region of interest" description="Disordered" evidence="1">
    <location>
        <begin position="141"/>
        <end position="165"/>
    </location>
</feature>
<proteinExistence type="predicted"/>
<comment type="caution">
    <text evidence="2">The sequence shown here is derived from an EMBL/GenBank/DDBJ whole genome shotgun (WGS) entry which is preliminary data.</text>
</comment>
<evidence type="ECO:0000313" key="2">
    <source>
        <dbReference type="EMBL" id="CAG6396419.1"/>
    </source>
</evidence>
<organism evidence="2 3">
    <name type="scientific">Actinacidiphila cocklensis</name>
    <dbReference type="NCBI Taxonomy" id="887465"/>
    <lineage>
        <taxon>Bacteria</taxon>
        <taxon>Bacillati</taxon>
        <taxon>Actinomycetota</taxon>
        <taxon>Actinomycetes</taxon>
        <taxon>Kitasatosporales</taxon>
        <taxon>Streptomycetaceae</taxon>
        <taxon>Actinacidiphila</taxon>
    </lineage>
</organism>
<reference evidence="2" key="1">
    <citation type="submission" date="2021-05" db="EMBL/GenBank/DDBJ databases">
        <authorList>
            <person name="Arsene-Ploetze F."/>
        </authorList>
    </citation>
    <scope>NUCLEOTIDE SEQUENCE</scope>
    <source>
        <strain evidence="2">DSM 42138</strain>
    </source>
</reference>
<protein>
    <submittedName>
        <fullName evidence="2">Uncharacterized protein</fullName>
    </submittedName>
</protein>
<evidence type="ECO:0000313" key="3">
    <source>
        <dbReference type="Proteomes" id="UP001152519"/>
    </source>
</evidence>
<gene>
    <name evidence="2" type="ORF">SCOCK_400076</name>
</gene>
<feature type="region of interest" description="Disordered" evidence="1">
    <location>
        <begin position="109"/>
        <end position="128"/>
    </location>
</feature>
<dbReference type="Proteomes" id="UP001152519">
    <property type="component" value="Unassembled WGS sequence"/>
</dbReference>
<evidence type="ECO:0000256" key="1">
    <source>
        <dbReference type="SAM" id="MobiDB-lite"/>
    </source>
</evidence>
<name>A0A9W4DVV7_9ACTN</name>
<sequence length="165" mass="17724">MEELPAQVEQRASGGVLVADDGRGRVLRVALRGGPGAQGAFTGVERGLDGGGVLALLGDLQVQRPGLGARLRRCLLLHHEPSVPVRVSLRVPDHAVRCLVRHSAPRTDATSGPFMPGHLPGQSGRKPGISVSCRCPGKVMKGPRELSPTRTLRRNREISRRCRTR</sequence>
<keyword evidence="3" id="KW-1185">Reference proteome</keyword>
<accession>A0A9W4DVV7</accession>
<dbReference type="EMBL" id="CAJSLV010000071">
    <property type="protein sequence ID" value="CAG6396419.1"/>
    <property type="molecule type" value="Genomic_DNA"/>
</dbReference>